<dbReference type="GO" id="GO:0005737">
    <property type="term" value="C:cytoplasm"/>
    <property type="evidence" value="ECO:0007669"/>
    <property type="project" value="UniProtKB-SubCell"/>
</dbReference>
<sequence>MPFMPLMTAGIETALNKLLWQDKALRAARQRLYGKVLRIILQELNAPLVMVFSEQQLDVVAQWDGEVDCTVVTRLSVLPSLQDRSQLTRLIRQGDLEVQGDIQVVQSMVALLDLAEIDPAEMLAPWTGDVVAEGLSRVVRNGGQFLKQQLVRQHQNVSQAITEEWRLAPGSLEVAWFTEEAQALDTAVENLSQRLEKLEAK</sequence>
<evidence type="ECO:0000259" key="2">
    <source>
        <dbReference type="Pfam" id="PF02036"/>
    </source>
</evidence>
<comment type="pathway">
    <text evidence="1">Cofactor biosynthesis; ubiquinone biosynthesis.</text>
</comment>
<evidence type="ECO:0000313" key="4">
    <source>
        <dbReference type="Proteomes" id="UP000078225"/>
    </source>
</evidence>
<dbReference type="InterPro" id="IPR036527">
    <property type="entry name" value="SCP2_sterol-bd_dom_sf"/>
</dbReference>
<name>A0A1B7L598_9ENTR</name>
<dbReference type="OrthoDB" id="5801225at2"/>
<dbReference type="SUPFAM" id="SSF55718">
    <property type="entry name" value="SCP-like"/>
    <property type="match status" value="1"/>
</dbReference>
<dbReference type="EMBL" id="LYRP01000008">
    <property type="protein sequence ID" value="OAT77493.1"/>
    <property type="molecule type" value="Genomic_DNA"/>
</dbReference>
<evidence type="ECO:0000313" key="3">
    <source>
        <dbReference type="EMBL" id="OAT77493.1"/>
    </source>
</evidence>
<dbReference type="InterPro" id="IPR003033">
    <property type="entry name" value="SCP2_sterol-bd_dom"/>
</dbReference>
<dbReference type="InterPro" id="IPR038989">
    <property type="entry name" value="UbiJ"/>
</dbReference>
<comment type="subcellular location">
    <subcellularLocation>
        <location evidence="1">Cytoplasm</location>
    </subcellularLocation>
</comment>
<protein>
    <recommendedName>
        <fullName evidence="1">Ubiquinone biosynthesis accessory factor UbiJ</fullName>
    </recommendedName>
</protein>
<proteinExistence type="inferred from homology"/>
<comment type="caution">
    <text evidence="3">The sequence shown here is derived from an EMBL/GenBank/DDBJ whole genome shotgun (WGS) entry which is preliminary data.</text>
</comment>
<dbReference type="HAMAP" id="MF_02215">
    <property type="entry name" value="UbiJ"/>
    <property type="match status" value="1"/>
</dbReference>
<feature type="domain" description="SCP2" evidence="2">
    <location>
        <begin position="15"/>
        <end position="113"/>
    </location>
</feature>
<dbReference type="AlphaFoldDB" id="A0A1B7L598"/>
<organism evidence="3 4">
    <name type="scientific">Mangrovibacter phragmitis</name>
    <dbReference type="NCBI Taxonomy" id="1691903"/>
    <lineage>
        <taxon>Bacteria</taxon>
        <taxon>Pseudomonadati</taxon>
        <taxon>Pseudomonadota</taxon>
        <taxon>Gammaproteobacteria</taxon>
        <taxon>Enterobacterales</taxon>
        <taxon>Enterobacteriaceae</taxon>
        <taxon>Mangrovibacter</taxon>
    </lineage>
</organism>
<dbReference type="GO" id="GO:0006744">
    <property type="term" value="P:ubiquinone biosynthetic process"/>
    <property type="evidence" value="ECO:0007669"/>
    <property type="project" value="UniProtKB-UniRule"/>
</dbReference>
<comment type="similarity">
    <text evidence="1">Belongs to the UbiJ family.</text>
</comment>
<reference evidence="4" key="1">
    <citation type="submission" date="2016-05" db="EMBL/GenBank/DDBJ databases">
        <authorList>
            <person name="Behera P."/>
            <person name="Vaishampayan P."/>
            <person name="Singh N."/>
            <person name="Raina V."/>
            <person name="Suar M."/>
            <person name="Pattnaik A."/>
            <person name="Rastogi G."/>
        </authorList>
    </citation>
    <scope>NUCLEOTIDE SEQUENCE [LARGE SCALE GENOMIC DNA]</scope>
    <source>
        <strain evidence="4">MP23</strain>
    </source>
</reference>
<dbReference type="PANTHER" id="PTHR38693:SF1">
    <property type="entry name" value="UBIQUINONE BIOSYNTHESIS ACCESSORY FACTOR UBIJ"/>
    <property type="match status" value="1"/>
</dbReference>
<dbReference type="PANTHER" id="PTHR38693">
    <property type="entry name" value="UBIQUINONE BIOSYNTHESIS PROTEIN UBIJ"/>
    <property type="match status" value="1"/>
</dbReference>
<keyword evidence="1" id="KW-0831">Ubiquinone biosynthesis</keyword>
<dbReference type="RefSeq" id="WP_064596928.1">
    <property type="nucleotide sequence ID" value="NZ_LYRP01000008.1"/>
</dbReference>
<evidence type="ECO:0000256" key="1">
    <source>
        <dbReference type="HAMAP-Rule" id="MF_02215"/>
    </source>
</evidence>
<keyword evidence="4" id="KW-1185">Reference proteome</keyword>
<dbReference type="Pfam" id="PF02036">
    <property type="entry name" value="SCP2"/>
    <property type="match status" value="1"/>
</dbReference>
<dbReference type="UniPathway" id="UPA00232"/>
<keyword evidence="1" id="KW-0963">Cytoplasm</keyword>
<gene>
    <name evidence="1" type="primary">ubiJ</name>
    <name evidence="3" type="ORF">A9B99_21635</name>
</gene>
<comment type="function">
    <text evidence="1">Required for ubiquinone (coenzyme Q) biosynthesis. Binds hydrophobic ubiquinone biosynthetic intermediates via its SCP2 domain and is essential for the stability of the Ubi complex. May constitute a docking platform where Ubi enzymes assemble and access their SCP2-bound polyprenyl substrates.</text>
</comment>
<accession>A0A1B7L598</accession>
<dbReference type="STRING" id="1691903.A9B99_21635"/>
<dbReference type="Proteomes" id="UP000078225">
    <property type="component" value="Unassembled WGS sequence"/>
</dbReference>